<evidence type="ECO:0000313" key="2">
    <source>
        <dbReference type="Proteomes" id="UP000177141"/>
    </source>
</evidence>
<dbReference type="STRING" id="1802061.A3A93_01680"/>
<gene>
    <name evidence="1" type="ORF">A3A93_01680</name>
</gene>
<comment type="caution">
    <text evidence="1">The sequence shown here is derived from an EMBL/GenBank/DDBJ whole genome shotgun (WGS) entry which is preliminary data.</text>
</comment>
<sequence>MSRKKFRPSDSEGKPHIEHLKSKWLKRHQKLKEKLWKKHGHSLMWIYKSTHNLMVGGTASLLMLSHPVASTLMKQGLPIFNDQNKTQVEEKTSHTSQQLVTSLAGLLPNAVQPLSQEQEFAVANLLTTYFRVPISAELQGIRLNRSYGYIGLEQHLSRYTGDTVGTHFDSDDEVQRFAASGMAPGRGAWGYFADSAETLTSADKQSEKYYIAAQTFLAPGWLERTHKLYDFFKYRKMIVVNPDNGKAIVVVIGDAGPAEFTGKHLGGSPEVMSYLKREDGVRKNGVLYFFIDDPDNNVPLGPIQVQ</sequence>
<accession>A0A1F7IY82</accession>
<reference evidence="1 2" key="1">
    <citation type="journal article" date="2016" name="Nat. Commun.">
        <title>Thousands of microbial genomes shed light on interconnected biogeochemical processes in an aquifer system.</title>
        <authorList>
            <person name="Anantharaman K."/>
            <person name="Brown C.T."/>
            <person name="Hug L.A."/>
            <person name="Sharon I."/>
            <person name="Castelle C.J."/>
            <person name="Probst A.J."/>
            <person name="Thomas B.C."/>
            <person name="Singh A."/>
            <person name="Wilkins M.J."/>
            <person name="Karaoz U."/>
            <person name="Brodie E.L."/>
            <person name="Williams K.H."/>
            <person name="Hubbard S.S."/>
            <person name="Banfield J.F."/>
        </authorList>
    </citation>
    <scope>NUCLEOTIDE SEQUENCE [LARGE SCALE GENOMIC DNA]</scope>
</reference>
<dbReference type="EMBL" id="MGAL01000017">
    <property type="protein sequence ID" value="OGK48329.1"/>
    <property type="molecule type" value="Genomic_DNA"/>
</dbReference>
<evidence type="ECO:0000313" key="1">
    <source>
        <dbReference type="EMBL" id="OGK48329.1"/>
    </source>
</evidence>
<protein>
    <submittedName>
        <fullName evidence="1">Uncharacterized protein</fullName>
    </submittedName>
</protein>
<dbReference type="AlphaFoldDB" id="A0A1F7IY82"/>
<name>A0A1F7IY82_9BACT</name>
<proteinExistence type="predicted"/>
<dbReference type="Proteomes" id="UP000177141">
    <property type="component" value="Unassembled WGS sequence"/>
</dbReference>
<organism evidence="1 2">
    <name type="scientific">Candidatus Roizmanbacteria bacterium RIFCSPLOWO2_01_FULL_38_12</name>
    <dbReference type="NCBI Taxonomy" id="1802061"/>
    <lineage>
        <taxon>Bacteria</taxon>
        <taxon>Candidatus Roizmaniibacteriota</taxon>
    </lineage>
</organism>